<dbReference type="GO" id="GO:0008270">
    <property type="term" value="F:zinc ion binding"/>
    <property type="evidence" value="ECO:0007669"/>
    <property type="project" value="TreeGrafter"/>
</dbReference>
<proteinExistence type="inferred from homology"/>
<dbReference type="AlphaFoldDB" id="A0A8T0DIV3"/>
<keyword evidence="5" id="KW-0479">Metal-binding</keyword>
<comment type="subcellular location">
    <subcellularLocation>
        <location evidence="2">Endosome membrane</location>
        <topology evidence="2">Peripheral membrane protein</topology>
    </subcellularLocation>
    <subcellularLocation>
        <location evidence="1">Late endosome membrane</location>
    </subcellularLocation>
    <subcellularLocation>
        <location evidence="3">Lysosome membrane</location>
        <topology evidence="3">Peripheral membrane protein</topology>
        <orientation evidence="3">Cytoplasmic side</orientation>
    </subcellularLocation>
</comment>
<keyword evidence="8" id="KW-1133">Transmembrane helix</keyword>
<gene>
    <name evidence="10" type="ORF">P879_01328</name>
</gene>
<reference evidence="10 11" key="1">
    <citation type="submission" date="2019-07" db="EMBL/GenBank/DDBJ databases">
        <title>Annotation for the trematode Paragonimus westermani.</title>
        <authorList>
            <person name="Choi Y.-J."/>
        </authorList>
    </citation>
    <scope>NUCLEOTIDE SEQUENCE [LARGE SCALE GENOMIC DNA]</scope>
    <source>
        <strain evidence="10">180907_Pwestermani</strain>
    </source>
</reference>
<name>A0A8T0DIV3_9TREM</name>
<keyword evidence="11" id="KW-1185">Reference proteome</keyword>
<keyword evidence="7 8" id="KW-0472">Membrane</keyword>
<dbReference type="OrthoDB" id="5599753at2759"/>
<evidence type="ECO:0000256" key="7">
    <source>
        <dbReference type="ARBA" id="ARBA00023136"/>
    </source>
</evidence>
<dbReference type="InterPro" id="IPR037519">
    <property type="entry name" value="LITAF_fam"/>
</dbReference>
<evidence type="ECO:0000256" key="1">
    <source>
        <dbReference type="ARBA" id="ARBA00004414"/>
    </source>
</evidence>
<dbReference type="GO" id="GO:0031902">
    <property type="term" value="C:late endosome membrane"/>
    <property type="evidence" value="ECO:0007669"/>
    <property type="project" value="UniProtKB-SubCell"/>
</dbReference>
<dbReference type="Pfam" id="PF10601">
    <property type="entry name" value="zf-LITAF-like"/>
    <property type="match status" value="1"/>
</dbReference>
<dbReference type="EMBL" id="JTDF01004763">
    <property type="protein sequence ID" value="KAF8566691.1"/>
    <property type="molecule type" value="Genomic_DNA"/>
</dbReference>
<evidence type="ECO:0000256" key="4">
    <source>
        <dbReference type="ARBA" id="ARBA00005975"/>
    </source>
</evidence>
<feature type="domain" description="LITAF" evidence="9">
    <location>
        <begin position="28"/>
        <end position="112"/>
    </location>
</feature>
<evidence type="ECO:0000256" key="3">
    <source>
        <dbReference type="ARBA" id="ARBA00004630"/>
    </source>
</evidence>
<evidence type="ECO:0000256" key="2">
    <source>
        <dbReference type="ARBA" id="ARBA00004481"/>
    </source>
</evidence>
<comment type="caution">
    <text evidence="10">The sequence shown here is derived from an EMBL/GenBank/DDBJ whole genome shotgun (WGS) entry which is preliminary data.</text>
</comment>
<evidence type="ECO:0000256" key="8">
    <source>
        <dbReference type="SAM" id="Phobius"/>
    </source>
</evidence>
<dbReference type="InterPro" id="IPR006629">
    <property type="entry name" value="LITAF"/>
</dbReference>
<evidence type="ECO:0000259" key="9">
    <source>
        <dbReference type="PROSITE" id="PS51837"/>
    </source>
</evidence>
<keyword evidence="6" id="KW-0862">Zinc</keyword>
<dbReference type="PROSITE" id="PS51837">
    <property type="entry name" value="LITAF"/>
    <property type="match status" value="1"/>
</dbReference>
<keyword evidence="8" id="KW-0812">Transmembrane</keyword>
<dbReference type="PANTHER" id="PTHR23292">
    <property type="entry name" value="LIPOPOLYSACCHARIDE-INDUCED TUMOR NECROSIS FACTOR-ALPHA FACTOR"/>
    <property type="match status" value="1"/>
</dbReference>
<evidence type="ECO:0000313" key="10">
    <source>
        <dbReference type="EMBL" id="KAF8566691.1"/>
    </source>
</evidence>
<dbReference type="Proteomes" id="UP000699462">
    <property type="component" value="Unassembled WGS sequence"/>
</dbReference>
<accession>A0A8T0DIV3</accession>
<dbReference type="GO" id="GO:0005765">
    <property type="term" value="C:lysosomal membrane"/>
    <property type="evidence" value="ECO:0007669"/>
    <property type="project" value="UniProtKB-SubCell"/>
</dbReference>
<dbReference type="SMART" id="SM00714">
    <property type="entry name" value="LITAF"/>
    <property type="match status" value="1"/>
</dbReference>
<dbReference type="PANTHER" id="PTHR23292:SF6">
    <property type="entry name" value="FI16602P1-RELATED"/>
    <property type="match status" value="1"/>
</dbReference>
<organism evidence="10 11">
    <name type="scientific">Paragonimus westermani</name>
    <dbReference type="NCBI Taxonomy" id="34504"/>
    <lineage>
        <taxon>Eukaryota</taxon>
        <taxon>Metazoa</taxon>
        <taxon>Spiralia</taxon>
        <taxon>Lophotrochozoa</taxon>
        <taxon>Platyhelminthes</taxon>
        <taxon>Trematoda</taxon>
        <taxon>Digenea</taxon>
        <taxon>Plagiorchiida</taxon>
        <taxon>Troglotremata</taxon>
        <taxon>Troglotrematidae</taxon>
        <taxon>Paragonimus</taxon>
    </lineage>
</organism>
<sequence length="113" mass="12651">MFTVHLGNPPAYETNEQMNFPPNAVISQPIAANFTTPSLAPHAFDTYCGRCETNIFTSIEYKNGPLTWILCVVIAIFGGILGCCLIPFCCRDCQDVEHTCPRCRQFLGIYKRI</sequence>
<evidence type="ECO:0000313" key="11">
    <source>
        <dbReference type="Proteomes" id="UP000699462"/>
    </source>
</evidence>
<feature type="transmembrane region" description="Helical" evidence="8">
    <location>
        <begin position="66"/>
        <end position="88"/>
    </location>
</feature>
<evidence type="ECO:0000256" key="6">
    <source>
        <dbReference type="ARBA" id="ARBA00022833"/>
    </source>
</evidence>
<evidence type="ECO:0000256" key="5">
    <source>
        <dbReference type="ARBA" id="ARBA00022723"/>
    </source>
</evidence>
<protein>
    <recommendedName>
        <fullName evidence="9">LITAF domain-containing protein</fullName>
    </recommendedName>
</protein>
<comment type="similarity">
    <text evidence="4">Belongs to the CDIP1/LITAF family.</text>
</comment>